<dbReference type="Gene3D" id="2.30.29.30">
    <property type="entry name" value="Pleckstrin-homology domain (PH domain)/Phosphotyrosine-binding domain (PTB)"/>
    <property type="match status" value="2"/>
</dbReference>
<dbReference type="PROSITE" id="PS50096">
    <property type="entry name" value="IQ"/>
    <property type="match status" value="1"/>
</dbReference>
<dbReference type="GO" id="GO:0005737">
    <property type="term" value="C:cytoplasm"/>
    <property type="evidence" value="ECO:0007669"/>
    <property type="project" value="TreeGrafter"/>
</dbReference>
<evidence type="ECO:0000256" key="1">
    <source>
        <dbReference type="PROSITE-ProRule" id="PRU00135"/>
    </source>
</evidence>
<name>A0AAN9T7J1_9HEMI</name>
<feature type="domain" description="PH" evidence="4">
    <location>
        <begin position="27"/>
        <end position="134"/>
    </location>
</feature>
<dbReference type="Pfam" id="PF00621">
    <property type="entry name" value="RhoGEF"/>
    <property type="match status" value="1"/>
</dbReference>
<dbReference type="PROSITE" id="PS50003">
    <property type="entry name" value="PH_DOMAIN"/>
    <property type="match status" value="1"/>
</dbReference>
<dbReference type="PANTHER" id="PTHR12673:SF159">
    <property type="entry name" value="LD03170P"/>
    <property type="match status" value="1"/>
</dbReference>
<dbReference type="InterPro" id="IPR051092">
    <property type="entry name" value="FYVE_RhoGEF_PH"/>
</dbReference>
<dbReference type="EMBL" id="JBBCAQ010000037">
    <property type="protein sequence ID" value="KAK7573318.1"/>
    <property type="molecule type" value="Genomic_DNA"/>
</dbReference>
<dbReference type="PROSITE" id="PS50212">
    <property type="entry name" value="RASGEF_NTER"/>
    <property type="match status" value="1"/>
</dbReference>
<protein>
    <recommendedName>
        <fullName evidence="9">Ras-specific guanine nucleotide-releasing factor 2</fullName>
    </recommendedName>
</protein>
<feature type="region of interest" description="Disordered" evidence="3">
    <location>
        <begin position="577"/>
        <end position="627"/>
    </location>
</feature>
<dbReference type="InterPro" id="IPR035899">
    <property type="entry name" value="DBL_dom_sf"/>
</dbReference>
<evidence type="ECO:0000259" key="5">
    <source>
        <dbReference type="PROSITE" id="PS50010"/>
    </source>
</evidence>
<organism evidence="7 8">
    <name type="scientific">Parthenolecanium corni</name>
    <dbReference type="NCBI Taxonomy" id="536013"/>
    <lineage>
        <taxon>Eukaryota</taxon>
        <taxon>Metazoa</taxon>
        <taxon>Ecdysozoa</taxon>
        <taxon>Arthropoda</taxon>
        <taxon>Hexapoda</taxon>
        <taxon>Insecta</taxon>
        <taxon>Pterygota</taxon>
        <taxon>Neoptera</taxon>
        <taxon>Paraneoptera</taxon>
        <taxon>Hemiptera</taxon>
        <taxon>Sternorrhyncha</taxon>
        <taxon>Coccoidea</taxon>
        <taxon>Coccidae</taxon>
        <taxon>Parthenolecanium</taxon>
    </lineage>
</organism>
<dbReference type="InterPro" id="IPR001849">
    <property type="entry name" value="PH_domain"/>
</dbReference>
<evidence type="ECO:0000256" key="2">
    <source>
        <dbReference type="SAM" id="Coils"/>
    </source>
</evidence>
<dbReference type="InterPro" id="IPR000651">
    <property type="entry name" value="Ras-like_Gua-exchang_fac_N"/>
</dbReference>
<feature type="compositionally biased region" description="Low complexity" evidence="3">
    <location>
        <begin position="828"/>
        <end position="841"/>
    </location>
</feature>
<feature type="domain" description="DH" evidence="5">
    <location>
        <begin position="290"/>
        <end position="476"/>
    </location>
</feature>
<dbReference type="Proteomes" id="UP001367676">
    <property type="component" value="Unassembled WGS sequence"/>
</dbReference>
<evidence type="ECO:0008006" key="9">
    <source>
        <dbReference type="Google" id="ProtNLM"/>
    </source>
</evidence>
<dbReference type="SUPFAM" id="SSF48366">
    <property type="entry name" value="Ras GEF"/>
    <property type="match status" value="1"/>
</dbReference>
<feature type="compositionally biased region" description="Pro residues" evidence="3">
    <location>
        <begin position="877"/>
        <end position="891"/>
    </location>
</feature>
<evidence type="ECO:0000313" key="7">
    <source>
        <dbReference type="EMBL" id="KAK7573318.1"/>
    </source>
</evidence>
<dbReference type="InterPro" id="IPR023578">
    <property type="entry name" value="Ras_GEF_dom_sf"/>
</dbReference>
<comment type="caution">
    <text evidence="7">The sequence shown here is derived from an EMBL/GenBank/DDBJ whole genome shotgun (WGS) entry which is preliminary data.</text>
</comment>
<proteinExistence type="predicted"/>
<dbReference type="GO" id="GO:0005085">
    <property type="term" value="F:guanyl-nucleotide exchange factor activity"/>
    <property type="evidence" value="ECO:0007669"/>
    <property type="project" value="UniProtKB-KW"/>
</dbReference>
<feature type="region of interest" description="Disordered" evidence="3">
    <location>
        <begin position="929"/>
        <end position="965"/>
    </location>
</feature>
<dbReference type="CDD" id="cd00160">
    <property type="entry name" value="RhoGEF"/>
    <property type="match status" value="1"/>
</dbReference>
<evidence type="ECO:0000259" key="6">
    <source>
        <dbReference type="PROSITE" id="PS50212"/>
    </source>
</evidence>
<sequence length="1059" mass="119580">MLSPKMQRSIRVNDSQLVMLSERAHFDHSRAGYLHKRAADSAKWQLRYFVLYQNLLFYYDSEACSRPSGVVFLEGCYCERIITTSGGGSKKDLHDKQVCFAISYRRENQRQYELRASNESDCQNWIEAIRDASFNKLLLQKEELEQKHLHLLQIVESEKTAKWQYTQQCEELAFEIKKLRSELNTLKREWKPLASSVYGGAAASFAAAYDTGGAPFGSPSTTGAAAAALAGDGYGGLFSHSAGDSPVIDAIQLQKIKKVQSFFRGWLCRRRWKQIVEQYIKSPHAESMRKRNCLVFRMVEEEEEYLKQLDIVVSCFLRPLRMAVCSQKPPCSHEDINSIFLNVETILFLHQIFYKGLSSRMESWPTLILGDLFNMLIPMLSIYQEYVRNHHYSVQVLTECKQSSAFSVILYKLENKPACHSSQLDTFLMTPMHQIPRYIVTLHELLAHTPHDHVDRKSLMEARQKLEDLSRQIKDEVSETENLRKNLAIERMIVSGCDILLDVNQVYVREGRLVHYFPDKSIAQRIRWSLFKTPDKIAVRYCYLFSNHLILTSRDSNGKLHLVQDIGKIPLVSTKLIEDPSETHPEEDGKPSRRATRRFSSAVGRPSSSCTHTSRTTSGADMRRKGSQTTVCEMQSLQSLISCPQHHDFKLVIDKKVGPAEVVHLYSLTMQEKAAWISDISQCLDNVRFSDFVQNASSDASSVTMPQSVRNDPKLFQDDVDIRFSRSLNSCKVPRVRYATPERLLERLTDLRFLSIDFLNTFLLTYKVFTDGVTVLQALKRVYYDAEPPEAQTSYPTTSDVSLLVSALPAADAGKLSVRPLVVASVARRPSSSPPGVVSSPDATPRRNRFRGELTFCSRSGLGSAFVLPFLAPASPPPPPRLAPSPTPPASPTSTTVTAAPPTLDAFARAFLQPTTDASSNQELSAAQFTDLERNRSLMSPRRSASSVSGYDSETSERDRSSSYDSQAYKPLRRFSSFRKGIPASSISRRSIYEHTIVLRVVSTPHRQNELTSRRLVSSRLVSSRLVSSRLVASRLDSRLQDGEKRADLLSNSAKFAPH</sequence>
<keyword evidence="1" id="KW-0344">Guanine-nucleotide releasing factor</keyword>
<dbReference type="AlphaFoldDB" id="A0AAN9T7J1"/>
<feature type="coiled-coil region" evidence="2">
    <location>
        <begin position="456"/>
        <end position="490"/>
    </location>
</feature>
<reference evidence="7 8" key="1">
    <citation type="submission" date="2024-03" db="EMBL/GenBank/DDBJ databases">
        <title>Adaptation during the transition from Ophiocordyceps entomopathogen to insect associate is accompanied by gene loss and intensified selection.</title>
        <authorList>
            <person name="Ward C.M."/>
            <person name="Onetto C.A."/>
            <person name="Borneman A.R."/>
        </authorList>
    </citation>
    <scope>NUCLEOTIDE SEQUENCE [LARGE SCALE GENOMIC DNA]</scope>
    <source>
        <strain evidence="7">AWRI1</strain>
        <tissue evidence="7">Single Adult Female</tissue>
    </source>
</reference>
<dbReference type="PANTHER" id="PTHR12673">
    <property type="entry name" value="FACIOGENITAL DYSPLASIA PROTEIN"/>
    <property type="match status" value="1"/>
</dbReference>
<dbReference type="SUPFAM" id="SSF48065">
    <property type="entry name" value="DBL homology domain (DH-domain)"/>
    <property type="match status" value="1"/>
</dbReference>
<dbReference type="CDD" id="cd13261">
    <property type="entry name" value="PH_RasGRF1_2"/>
    <property type="match status" value="1"/>
</dbReference>
<dbReference type="Gene3D" id="1.20.870.10">
    <property type="entry name" value="Son of sevenless (SoS) protein Chain: S domain 1"/>
    <property type="match status" value="1"/>
</dbReference>
<feature type="domain" description="N-terminal Ras-GEF" evidence="6">
    <location>
        <begin position="732"/>
        <end position="855"/>
    </location>
</feature>
<dbReference type="SMART" id="SM00229">
    <property type="entry name" value="RasGEFN"/>
    <property type="match status" value="1"/>
</dbReference>
<evidence type="ECO:0000256" key="3">
    <source>
        <dbReference type="SAM" id="MobiDB-lite"/>
    </source>
</evidence>
<dbReference type="Pfam" id="PF00618">
    <property type="entry name" value="RasGEF_N"/>
    <property type="match status" value="1"/>
</dbReference>
<dbReference type="SMART" id="SM00325">
    <property type="entry name" value="RhoGEF"/>
    <property type="match status" value="1"/>
</dbReference>
<feature type="compositionally biased region" description="Basic and acidic residues" evidence="3">
    <location>
        <begin position="577"/>
        <end position="591"/>
    </location>
</feature>
<dbReference type="Gene3D" id="1.20.900.10">
    <property type="entry name" value="Dbl homology (DH) domain"/>
    <property type="match status" value="1"/>
</dbReference>
<feature type="compositionally biased region" description="Low complexity" evidence="3">
    <location>
        <begin position="607"/>
        <end position="618"/>
    </location>
</feature>
<keyword evidence="2" id="KW-0175">Coiled coil</keyword>
<dbReference type="Pfam" id="PF00169">
    <property type="entry name" value="PH"/>
    <property type="match status" value="1"/>
</dbReference>
<evidence type="ECO:0000259" key="4">
    <source>
        <dbReference type="PROSITE" id="PS50003"/>
    </source>
</evidence>
<dbReference type="InterPro" id="IPR011993">
    <property type="entry name" value="PH-like_dom_sf"/>
</dbReference>
<dbReference type="InterPro" id="IPR000219">
    <property type="entry name" value="DH_dom"/>
</dbReference>
<dbReference type="SUPFAM" id="SSF50729">
    <property type="entry name" value="PH domain-like"/>
    <property type="match status" value="2"/>
</dbReference>
<feature type="region of interest" description="Disordered" evidence="3">
    <location>
        <begin position="877"/>
        <end position="899"/>
    </location>
</feature>
<dbReference type="PROSITE" id="PS50010">
    <property type="entry name" value="DH_2"/>
    <property type="match status" value="1"/>
</dbReference>
<dbReference type="SMART" id="SM00233">
    <property type="entry name" value="PH"/>
    <property type="match status" value="2"/>
</dbReference>
<evidence type="ECO:0000313" key="8">
    <source>
        <dbReference type="Proteomes" id="UP001367676"/>
    </source>
</evidence>
<gene>
    <name evidence="7" type="ORF">V9T40_010509</name>
</gene>
<keyword evidence="8" id="KW-1185">Reference proteome</keyword>
<feature type="region of interest" description="Disordered" evidence="3">
    <location>
        <begin position="828"/>
        <end position="848"/>
    </location>
</feature>
<accession>A0AAN9T7J1</accession>